<organism evidence="3">
    <name type="scientific">viral metagenome</name>
    <dbReference type="NCBI Taxonomy" id="1070528"/>
    <lineage>
        <taxon>unclassified sequences</taxon>
        <taxon>metagenomes</taxon>
        <taxon>organismal metagenomes</taxon>
    </lineage>
</organism>
<evidence type="ECO:0000256" key="1">
    <source>
        <dbReference type="SAM" id="MobiDB-lite"/>
    </source>
</evidence>
<proteinExistence type="predicted"/>
<protein>
    <recommendedName>
        <fullName evidence="2">Helicase ATP-binding domain-containing protein</fullName>
    </recommendedName>
</protein>
<dbReference type="Pfam" id="PF00271">
    <property type="entry name" value="Helicase_C"/>
    <property type="match status" value="1"/>
</dbReference>
<dbReference type="InterPro" id="IPR001650">
    <property type="entry name" value="Helicase_C-like"/>
</dbReference>
<evidence type="ECO:0000313" key="3">
    <source>
        <dbReference type="EMBL" id="QHS97236.1"/>
    </source>
</evidence>
<dbReference type="InterPro" id="IPR014001">
    <property type="entry name" value="Helicase_ATP-bd"/>
</dbReference>
<feature type="domain" description="Helicase ATP-binding" evidence="2">
    <location>
        <begin position="216"/>
        <end position="488"/>
    </location>
</feature>
<dbReference type="Gene3D" id="3.40.50.300">
    <property type="entry name" value="P-loop containing nucleotide triphosphate hydrolases"/>
    <property type="match status" value="2"/>
</dbReference>
<dbReference type="SMART" id="SM00487">
    <property type="entry name" value="DEXDc"/>
    <property type="match status" value="1"/>
</dbReference>
<dbReference type="InterPro" id="IPR027417">
    <property type="entry name" value="P-loop_NTPase"/>
</dbReference>
<dbReference type="SUPFAM" id="SSF52540">
    <property type="entry name" value="P-loop containing nucleoside triphosphate hydrolases"/>
    <property type="match status" value="2"/>
</dbReference>
<sequence length="1126" mass="128606">MRDLLKKKPEPNRKKIRKLKIVRKKATIINKTNEGYDRAKFLQRYRNKGIAISSKSSILKDIEKKVEAQVVEAESKREVLDIPSKPVVPEKAISVPKTKKKRKRMKLTLGKTIKPAVEPEDESGGGGESKEQTVRPPAKEVLESTILTTPNLKIVIGEDSIESRLPENDIPIRVRVSRYYLNNREFFVNFINSNFEKYKDAIEKESKEASCSTSIGKFKPLTHQEVVRDYINLYTPYRGLLIYHGLGSGKTCASIGIAESYANIAMAEGIKNAGEIIVMTPASLRKNYVNDLKKCGDPLYRLNQFWEFVETEGNETLISTMSSSLKLSLDTIRKNGGAWFVNIKKEPNYESLTADEKAQLNNQIDEMIRSKYRFLNYNGLRNDHIKGLTENGKINPFSNKVVIIDEAHNFVSRIVNKLRRPDCLSMQLYHLLMDAEYCRIVFLTGTPIINYPNEAAVLFNMLRGYIKTFIFSLSTRPTQNDLNNIIQKSGAKHDYVQYENSKTALIVTRNPFGFVNDYKNKRYKGLRFTKAGSLTDDNFIKIMKTNLKSVNINVVSVKKKNEKCLPDDLDIFRAKFINDADQSLKNSDLLKRRIMGLSSFFKSPREELMPKFNELEDFKVVEIPMSDTQFLLYEEVRANERDQERRNAIKRKRAGDDLYTDTVSTYRIFSRAFCNFVFPKEIGRPMPRKSKDVADNTNEDDLDNADIQLRLDNVDGAHIRDDEALVEKEIGERLDDDYETRIKTAIDKLKEGSSQYLSETGLATYSPKFLEIYRRIVENDGLHLVYSQFRTLEGIGLFTLALKENGFAQFDIVNTKERGWVLNIPEEDEAKPKFALFTGTEDVEKKDFMRLIFNGEWDKIPTNLAEEIRSKYGDNNRMGEVIKTLMITSSGAEGINLKNTRFVHIMEPYWHPVRTEQVIGRARRICSHQELPAELRNVTVYIYLMKFTEKQLQPKATGGMAPNGLLEKDLSKKDKKTVFTSDQALFEIANMKKEISDHLLTAIKESSIDCPLYSKEGDGLKCVTFSSGSDTSRFATEPAITQEKAADQQRKRNLKKITWKAKKVTIPWYGKKKTFAFRPDGPGKKTGKLYDAKSYANAKKQGGDPILVGNIIVNDSGALEIEPIAK</sequence>
<accession>A0A6C0BYI0</accession>
<name>A0A6C0BYI0_9ZZZZ</name>
<dbReference type="AlphaFoldDB" id="A0A6C0BYI0"/>
<feature type="compositionally biased region" description="Basic and acidic residues" evidence="1">
    <location>
        <begin position="128"/>
        <end position="139"/>
    </location>
</feature>
<reference evidence="3" key="1">
    <citation type="journal article" date="2020" name="Nature">
        <title>Giant virus diversity and host interactions through global metagenomics.</title>
        <authorList>
            <person name="Schulz F."/>
            <person name="Roux S."/>
            <person name="Paez-Espino D."/>
            <person name="Jungbluth S."/>
            <person name="Walsh D.A."/>
            <person name="Denef V.J."/>
            <person name="McMahon K.D."/>
            <person name="Konstantinidis K.T."/>
            <person name="Eloe-Fadrosh E.A."/>
            <person name="Kyrpides N.C."/>
            <person name="Woyke T."/>
        </authorList>
    </citation>
    <scope>NUCLEOTIDE SEQUENCE</scope>
    <source>
        <strain evidence="3">GVMAG-M-3300020169-51</strain>
    </source>
</reference>
<evidence type="ECO:0000259" key="2">
    <source>
        <dbReference type="SMART" id="SM00487"/>
    </source>
</evidence>
<dbReference type="EMBL" id="MN739292">
    <property type="protein sequence ID" value="QHS97236.1"/>
    <property type="molecule type" value="Genomic_DNA"/>
</dbReference>
<feature type="region of interest" description="Disordered" evidence="1">
    <location>
        <begin position="112"/>
        <end position="139"/>
    </location>
</feature>